<feature type="compositionally biased region" description="Basic residues" evidence="1">
    <location>
        <begin position="70"/>
        <end position="79"/>
    </location>
</feature>
<evidence type="ECO:0000313" key="3">
    <source>
        <dbReference type="EMBL" id="MBA2227053.1"/>
    </source>
</evidence>
<dbReference type="Gene3D" id="2.20.28.160">
    <property type="match status" value="1"/>
</dbReference>
<keyword evidence="2" id="KW-1133">Transmembrane helix</keyword>
<feature type="region of interest" description="Disordered" evidence="1">
    <location>
        <begin position="459"/>
        <end position="493"/>
    </location>
</feature>
<organism evidence="3 4">
    <name type="scientific">Thermogemmata fonticola</name>
    <dbReference type="NCBI Taxonomy" id="2755323"/>
    <lineage>
        <taxon>Bacteria</taxon>
        <taxon>Pseudomonadati</taxon>
        <taxon>Planctomycetota</taxon>
        <taxon>Planctomycetia</taxon>
        <taxon>Gemmatales</taxon>
        <taxon>Gemmataceae</taxon>
        <taxon>Thermogemmata</taxon>
    </lineage>
</organism>
<feature type="compositionally biased region" description="Polar residues" evidence="1">
    <location>
        <begin position="484"/>
        <end position="493"/>
    </location>
</feature>
<feature type="transmembrane region" description="Helical" evidence="2">
    <location>
        <begin position="90"/>
        <end position="114"/>
    </location>
</feature>
<evidence type="ECO:0000256" key="1">
    <source>
        <dbReference type="SAM" id="MobiDB-lite"/>
    </source>
</evidence>
<sequence>MAVQVVCPDCQARLRLSEPPEAGMEIGCPRCGGSFTWSGERRVRSAEEDGTGRGRSSRDGAASGAATATRPKKKDKPRKIKLKKRKTNPALLWGAVGGGLVFVLVLAGLLYWFFSRKSVAQEMIAYLPAACDEISGINVGHLSRYPKFYEACEQVMTNYGFRKAMEAFAKVTGQKATDVVDYVVQGYGKQGGRTLEATVLRTKAEFDVGLLAKMPGAQKYTAEGVDYYTIQDPGLRYPGIRVFAPTNRLVVFTRGDMGEDVFRAMIQGHKGSEANTAFRRGGPLAQQTVRGTVWRFVLYDSGVIARMQPPPKRDGAAIGGTNDEDDLKREIAEILSGAKGYGIKASVGSRDVRGEWLVWYNDSEKAVQLRDKWRNLGWVRDDEQSPPRWWKALANKSGGGNTAPNVLKDNLSFRASSGVFIVRSAMEVKLLQNGIGSLVSTFTGEGSGGFMPPGMPGGGMPPGGIPPGGAGGPGGRRRRHLRTGSPQQRITTC</sequence>
<comment type="caution">
    <text evidence="3">The sequence shown here is derived from an EMBL/GenBank/DDBJ whole genome shotgun (WGS) entry which is preliminary data.</text>
</comment>
<feature type="region of interest" description="Disordered" evidence="1">
    <location>
        <begin position="41"/>
        <end position="79"/>
    </location>
</feature>
<dbReference type="EMBL" id="JACEFB010000010">
    <property type="protein sequence ID" value="MBA2227053.1"/>
    <property type="molecule type" value="Genomic_DNA"/>
</dbReference>
<protein>
    <submittedName>
        <fullName evidence="3">Uncharacterized protein</fullName>
    </submittedName>
</protein>
<keyword evidence="2" id="KW-0472">Membrane</keyword>
<dbReference type="AlphaFoldDB" id="A0A7V8VFF7"/>
<keyword evidence="4" id="KW-1185">Reference proteome</keyword>
<accession>A0A7V8VFF7</accession>
<keyword evidence="2" id="KW-0812">Transmembrane</keyword>
<feature type="compositionally biased region" description="Low complexity" evidence="1">
    <location>
        <begin position="59"/>
        <end position="69"/>
    </location>
</feature>
<proteinExistence type="predicted"/>
<feature type="compositionally biased region" description="Gly residues" evidence="1">
    <location>
        <begin position="459"/>
        <end position="474"/>
    </location>
</feature>
<feature type="compositionally biased region" description="Basic and acidic residues" evidence="1">
    <location>
        <begin position="41"/>
        <end position="58"/>
    </location>
</feature>
<evidence type="ECO:0000313" key="4">
    <source>
        <dbReference type="Proteomes" id="UP000542342"/>
    </source>
</evidence>
<reference evidence="3 4" key="1">
    <citation type="submission" date="2020-07" db="EMBL/GenBank/DDBJ databases">
        <title>Thermogemmata thermophila gen. nov., sp. nov., a novel moderate thermophilic planctomycete from a Kamchatka hot spring.</title>
        <authorList>
            <person name="Elcheninov A.G."/>
            <person name="Podosokorskaya O.A."/>
            <person name="Kovaleva O.L."/>
            <person name="Novikov A."/>
            <person name="Bonch-Osmolovskaya E.A."/>
            <person name="Toshchakov S.V."/>
            <person name="Kublanov I.V."/>
        </authorList>
    </citation>
    <scope>NUCLEOTIDE SEQUENCE [LARGE SCALE GENOMIC DNA]</scope>
    <source>
        <strain evidence="3 4">2918</strain>
    </source>
</reference>
<name>A0A7V8VFF7_9BACT</name>
<gene>
    <name evidence="3" type="ORF">H0921_12880</name>
</gene>
<evidence type="ECO:0000256" key="2">
    <source>
        <dbReference type="SAM" id="Phobius"/>
    </source>
</evidence>
<dbReference type="RefSeq" id="WP_194538788.1">
    <property type="nucleotide sequence ID" value="NZ_JACEFB010000010.1"/>
</dbReference>
<dbReference type="Proteomes" id="UP000542342">
    <property type="component" value="Unassembled WGS sequence"/>
</dbReference>